<dbReference type="RefSeq" id="WP_006971352.1">
    <property type="nucleotide sequence ID" value="NZ_ABCS01000019.1"/>
</dbReference>
<dbReference type="PANTHER" id="PTHR43963">
    <property type="entry name" value="CARBONYL REDUCTASE 1-RELATED"/>
    <property type="match status" value="1"/>
</dbReference>
<evidence type="ECO:0000313" key="4">
    <source>
        <dbReference type="EMBL" id="EDM79440.1"/>
    </source>
</evidence>
<sequence length="294" mass="30831">MQRILVTGANKGIGLATVERILAEHEGTMVFLGARDRGRGEAAREGLLAEHPDWAERVELVELDVSDDASVSAAAASLAERFAGEPAPLYAVVNNAGIGLGSTSMAQVLAVNTYGVRRVVEAFLPLLDPEAGRVVVVSSASGPMFVSGCDAARQAFFLSGAHDWQTLDAFMQRCLADPSEAAFAELGMGSTSAYGLSKACVNTYVLMLARQRPKLAINACTPGYIATDLTVPPGAAQGKTPAQMGMKTPHEGATASLHLLFGALEGNGWYYGSDAVRSPMHAYRSPGDPPYTGD</sequence>
<dbReference type="InterPro" id="IPR036291">
    <property type="entry name" value="NAD(P)-bd_dom_sf"/>
</dbReference>
<dbReference type="Proteomes" id="UP000005801">
    <property type="component" value="Unassembled WGS sequence"/>
</dbReference>
<evidence type="ECO:0000313" key="5">
    <source>
        <dbReference type="Proteomes" id="UP000005801"/>
    </source>
</evidence>
<dbReference type="GO" id="GO:0016491">
    <property type="term" value="F:oxidoreductase activity"/>
    <property type="evidence" value="ECO:0007669"/>
    <property type="project" value="UniProtKB-KW"/>
</dbReference>
<evidence type="ECO:0000256" key="1">
    <source>
        <dbReference type="ARBA" id="ARBA00006484"/>
    </source>
</evidence>
<keyword evidence="2" id="KW-0521">NADP</keyword>
<accession>A6G3Q3</accession>
<reference evidence="4 5" key="1">
    <citation type="submission" date="2007-06" db="EMBL/GenBank/DDBJ databases">
        <authorList>
            <person name="Shimkets L."/>
            <person name="Ferriera S."/>
            <person name="Johnson J."/>
            <person name="Kravitz S."/>
            <person name="Beeson K."/>
            <person name="Sutton G."/>
            <person name="Rogers Y.-H."/>
            <person name="Friedman R."/>
            <person name="Frazier M."/>
            <person name="Venter J.C."/>
        </authorList>
    </citation>
    <scope>NUCLEOTIDE SEQUENCE [LARGE SCALE GENOMIC DNA]</scope>
    <source>
        <strain evidence="4 5">SIR-1</strain>
    </source>
</reference>
<dbReference type="InterPro" id="IPR002347">
    <property type="entry name" value="SDR_fam"/>
</dbReference>
<dbReference type="eggNOG" id="COG1028">
    <property type="taxonomic scope" value="Bacteria"/>
</dbReference>
<dbReference type="AlphaFoldDB" id="A6G3Q3"/>
<evidence type="ECO:0000256" key="3">
    <source>
        <dbReference type="ARBA" id="ARBA00023002"/>
    </source>
</evidence>
<dbReference type="Pfam" id="PF00106">
    <property type="entry name" value="adh_short"/>
    <property type="match status" value="1"/>
</dbReference>
<dbReference type="PANTHER" id="PTHR43963:SF6">
    <property type="entry name" value="CHAIN DEHYDROGENASE FAMILY PROTEIN, PUTATIVE (AFU_ORTHOLOGUE AFUA_3G15350)-RELATED"/>
    <property type="match status" value="1"/>
</dbReference>
<evidence type="ECO:0008006" key="6">
    <source>
        <dbReference type="Google" id="ProtNLM"/>
    </source>
</evidence>
<protein>
    <recommendedName>
        <fullName evidence="6">Short-chain dehydrogenase/reductase SDR</fullName>
    </recommendedName>
</protein>
<dbReference type="STRING" id="391625.PPSIR1_34977"/>
<organism evidence="4 5">
    <name type="scientific">Plesiocystis pacifica SIR-1</name>
    <dbReference type="NCBI Taxonomy" id="391625"/>
    <lineage>
        <taxon>Bacteria</taxon>
        <taxon>Pseudomonadati</taxon>
        <taxon>Myxococcota</taxon>
        <taxon>Polyangia</taxon>
        <taxon>Nannocystales</taxon>
        <taxon>Nannocystaceae</taxon>
        <taxon>Plesiocystis</taxon>
    </lineage>
</organism>
<name>A6G3Q3_9BACT</name>
<dbReference type="OrthoDB" id="5504139at2"/>
<comment type="similarity">
    <text evidence="1">Belongs to the short-chain dehydrogenases/reductases (SDR) family.</text>
</comment>
<proteinExistence type="inferred from homology"/>
<comment type="caution">
    <text evidence="4">The sequence shown here is derived from an EMBL/GenBank/DDBJ whole genome shotgun (WGS) entry which is preliminary data.</text>
</comment>
<dbReference type="Gene3D" id="3.40.50.720">
    <property type="entry name" value="NAD(P)-binding Rossmann-like Domain"/>
    <property type="match status" value="1"/>
</dbReference>
<dbReference type="PRINTS" id="PR00081">
    <property type="entry name" value="GDHRDH"/>
</dbReference>
<gene>
    <name evidence="4" type="ORF">PPSIR1_34977</name>
</gene>
<dbReference type="EMBL" id="ABCS01000019">
    <property type="protein sequence ID" value="EDM79440.1"/>
    <property type="molecule type" value="Genomic_DNA"/>
</dbReference>
<keyword evidence="5" id="KW-1185">Reference proteome</keyword>
<keyword evidence="3" id="KW-0560">Oxidoreductase</keyword>
<dbReference type="SUPFAM" id="SSF51735">
    <property type="entry name" value="NAD(P)-binding Rossmann-fold domains"/>
    <property type="match status" value="1"/>
</dbReference>
<evidence type="ECO:0000256" key="2">
    <source>
        <dbReference type="ARBA" id="ARBA00022857"/>
    </source>
</evidence>